<evidence type="ECO:0000256" key="1">
    <source>
        <dbReference type="SAM" id="MobiDB-lite"/>
    </source>
</evidence>
<keyword evidence="3" id="KW-1185">Reference proteome</keyword>
<dbReference type="Proteomes" id="UP000515743">
    <property type="component" value="Chromosome"/>
</dbReference>
<feature type="compositionally biased region" description="Low complexity" evidence="1">
    <location>
        <begin position="82"/>
        <end position="91"/>
    </location>
</feature>
<dbReference type="KEGG" id="cik:H0194_07065"/>
<organism evidence="2 3">
    <name type="scientific">Corynebacterium incognita</name>
    <dbReference type="NCBI Taxonomy" id="2754725"/>
    <lineage>
        <taxon>Bacteria</taxon>
        <taxon>Bacillati</taxon>
        <taxon>Actinomycetota</taxon>
        <taxon>Actinomycetes</taxon>
        <taxon>Mycobacteriales</taxon>
        <taxon>Corynebacteriaceae</taxon>
        <taxon>Corynebacterium</taxon>
    </lineage>
</organism>
<name>A0A7G7CMN0_9CORY</name>
<gene>
    <name evidence="2" type="ORF">H0194_07065</name>
</gene>
<dbReference type="EMBL" id="CP059404">
    <property type="protein sequence ID" value="QNE88846.1"/>
    <property type="molecule type" value="Genomic_DNA"/>
</dbReference>
<sequence>MRGRGVCCGAGSGGERWGEVGDFSCFGATVGAAGSAEARACGEANAGDDGAPIDTRCAITDSRDFCPTDTPYSGTYAGPSSGGTRAAEATATGGGSDGEEEQGWDSRGVEKQGRVPRACGGRQTYLAARGADATFARTESGAGGAG</sequence>
<reference evidence="2 3" key="1">
    <citation type="submission" date="2020-07" db="EMBL/GenBank/DDBJ databases">
        <title>Complete genome and description of Corynebacterium incognita strain Marseille-Q3630 sp. nov.</title>
        <authorList>
            <person name="Boxberger M."/>
        </authorList>
    </citation>
    <scope>NUCLEOTIDE SEQUENCE [LARGE SCALE GENOMIC DNA]</scope>
    <source>
        <strain evidence="2 3">Marseille-Q3630</strain>
    </source>
</reference>
<dbReference type="AlphaFoldDB" id="A0A7G7CMN0"/>
<evidence type="ECO:0000313" key="3">
    <source>
        <dbReference type="Proteomes" id="UP000515743"/>
    </source>
</evidence>
<proteinExistence type="predicted"/>
<evidence type="ECO:0000313" key="2">
    <source>
        <dbReference type="EMBL" id="QNE88846.1"/>
    </source>
</evidence>
<feature type="region of interest" description="Disordered" evidence="1">
    <location>
        <begin position="68"/>
        <end position="117"/>
    </location>
</feature>
<dbReference type="RefSeq" id="WP_185175235.1">
    <property type="nucleotide sequence ID" value="NZ_CP059404.1"/>
</dbReference>
<accession>A0A7G7CMN0</accession>
<protein>
    <submittedName>
        <fullName evidence="2">Uncharacterized protein</fullName>
    </submittedName>
</protein>